<evidence type="ECO:0000256" key="1">
    <source>
        <dbReference type="SAM" id="Coils"/>
    </source>
</evidence>
<reference evidence="3" key="1">
    <citation type="submission" date="2025-05" db="UniProtKB">
        <authorList>
            <consortium name="RefSeq"/>
        </authorList>
    </citation>
    <scope>NUCLEOTIDE SEQUENCE [LARGE SCALE GENOMIC DNA]</scope>
</reference>
<dbReference type="OrthoDB" id="9391002at2759"/>
<feature type="coiled-coil region" evidence="1">
    <location>
        <begin position="271"/>
        <end position="319"/>
    </location>
</feature>
<sequence length="346" mass="40135">MSQKETNCPPIKIMTTTLIVTQHVVRENQGTKGNDLLYGTTAAEINEETEYIKKIRATLAKVQPLLGKSQSSHWIANGQQETKPHLQEPGVESDKEPTSFDCKETMKKMKEAEEELLRVNQEKEMLKIKLEASRAAGAESVKNASEKLHEDYQKRLGELKKRQEGIMQVMKAHKLKQEQKLKESTDNLIPLNGELLEKLIETEEMEKRVQRMEEEKKKLNYKKRALKETLQQMMSKAENTKRCVGVQTEISTLQEQISHLDRLIHSQHQNLHSLIYQIEELNNDLKHQDENIDLLKEKLEMLQAKNKELKYKVEFYSSQSKPKVSKAVSAKIDGYLPYAMINRLRR</sequence>
<gene>
    <name evidence="4" type="primary">CCDC68</name>
</gene>
<evidence type="ECO:0000313" key="3">
    <source>
        <dbReference type="Proteomes" id="UP001652642"/>
    </source>
</evidence>
<evidence type="ECO:0000313" key="4">
    <source>
        <dbReference type="RefSeq" id="XP_020655942.2"/>
    </source>
</evidence>
<dbReference type="GeneID" id="110082625"/>
<dbReference type="PANTHER" id="PTHR23171">
    <property type="entry name" value="GDOWN1"/>
    <property type="match status" value="1"/>
</dbReference>
<dbReference type="InterPro" id="IPR051375">
    <property type="entry name" value="Tuftelin_GRINL1A/MYZAP/CCD68"/>
</dbReference>
<dbReference type="PANTHER" id="PTHR23171:SF3">
    <property type="entry name" value="COILED-COIL DOMAIN-CONTAINING PROTEIN 68"/>
    <property type="match status" value="1"/>
</dbReference>
<feature type="region of interest" description="Disordered" evidence="2">
    <location>
        <begin position="79"/>
        <end position="98"/>
    </location>
</feature>
<dbReference type="RefSeq" id="XP_020655942.2">
    <property type="nucleotide sequence ID" value="XM_020800283.2"/>
</dbReference>
<organism evidence="3 4">
    <name type="scientific">Pogona vitticeps</name>
    <name type="common">central bearded dragon</name>
    <dbReference type="NCBI Taxonomy" id="103695"/>
    <lineage>
        <taxon>Eukaryota</taxon>
        <taxon>Metazoa</taxon>
        <taxon>Chordata</taxon>
        <taxon>Craniata</taxon>
        <taxon>Vertebrata</taxon>
        <taxon>Euteleostomi</taxon>
        <taxon>Lepidosauria</taxon>
        <taxon>Squamata</taxon>
        <taxon>Bifurcata</taxon>
        <taxon>Unidentata</taxon>
        <taxon>Episquamata</taxon>
        <taxon>Toxicofera</taxon>
        <taxon>Iguania</taxon>
        <taxon>Acrodonta</taxon>
        <taxon>Agamidae</taxon>
        <taxon>Amphibolurinae</taxon>
        <taxon>Pogona</taxon>
    </lineage>
</organism>
<proteinExistence type="predicted"/>
<evidence type="ECO:0000256" key="2">
    <source>
        <dbReference type="SAM" id="MobiDB-lite"/>
    </source>
</evidence>
<dbReference type="KEGG" id="pvt:110082625"/>
<dbReference type="AlphaFoldDB" id="A0A6J0U5L2"/>
<dbReference type="Proteomes" id="UP001652642">
    <property type="component" value="Chromosome 2"/>
</dbReference>
<feature type="coiled-coil region" evidence="1">
    <location>
        <begin position="102"/>
        <end position="162"/>
    </location>
</feature>
<feature type="compositionally biased region" description="Basic and acidic residues" evidence="2">
    <location>
        <begin position="82"/>
        <end position="98"/>
    </location>
</feature>
<feature type="coiled-coil region" evidence="1">
    <location>
        <begin position="195"/>
        <end position="236"/>
    </location>
</feature>
<protein>
    <submittedName>
        <fullName evidence="4">Coiled-coil domain-containing protein 68 isoform X1</fullName>
    </submittedName>
</protein>
<accession>A0A6J0U5L2</accession>
<name>A0A6J0U5L2_9SAUR</name>
<dbReference type="CTD" id="80323"/>
<keyword evidence="3" id="KW-1185">Reference proteome</keyword>
<dbReference type="GO" id="GO:0035556">
    <property type="term" value="P:intracellular signal transduction"/>
    <property type="evidence" value="ECO:0007669"/>
    <property type="project" value="TreeGrafter"/>
</dbReference>
<reference evidence="4" key="2">
    <citation type="submission" date="2025-08" db="UniProtKB">
        <authorList>
            <consortium name="RefSeq"/>
        </authorList>
    </citation>
    <scope>IDENTIFICATION</scope>
</reference>
<keyword evidence="1" id="KW-0175">Coiled coil</keyword>